<name>A0A8E6EWM6_9BACT</name>
<dbReference type="KEGG" id="tsph:KIH39_15775"/>
<dbReference type="Proteomes" id="UP000676194">
    <property type="component" value="Chromosome"/>
</dbReference>
<proteinExistence type="predicted"/>
<protein>
    <submittedName>
        <fullName evidence="1">Uncharacterized protein</fullName>
    </submittedName>
</protein>
<gene>
    <name evidence="1" type="ORF">KIH39_15775</name>
</gene>
<accession>A0A8E6EWM6</accession>
<dbReference type="AlphaFoldDB" id="A0A8E6EWM6"/>
<evidence type="ECO:0000313" key="1">
    <source>
        <dbReference type="EMBL" id="QVL30311.1"/>
    </source>
</evidence>
<keyword evidence="2" id="KW-1185">Reference proteome</keyword>
<sequence>MPFFKTLNRDGSSGFGVNNAFVGKLPINDLPGDWAEVEGDLSINVNAKNSDKGIFLCLDMCEMVQWLGDALFEVEFDANAPFLQRDGYTVAKRVRLVRQLYAGTWTDDTARRFALDCAAHVLDIIPPGQQKDVIMATIATAREFTDAAQNDDAQNESEAACSRAEEASLTLGLASVVAGRAAKSAAEASRGHVTGASAAREAAKFARHAKGELMKEELDWQVTRFQAIVTPPE</sequence>
<dbReference type="EMBL" id="CP074694">
    <property type="protein sequence ID" value="QVL30311.1"/>
    <property type="molecule type" value="Genomic_DNA"/>
</dbReference>
<dbReference type="RefSeq" id="WP_213494187.1">
    <property type="nucleotide sequence ID" value="NZ_CP074694.1"/>
</dbReference>
<evidence type="ECO:0000313" key="2">
    <source>
        <dbReference type="Proteomes" id="UP000676194"/>
    </source>
</evidence>
<organism evidence="1 2">
    <name type="scientific">Telmatocola sphagniphila</name>
    <dbReference type="NCBI Taxonomy" id="1123043"/>
    <lineage>
        <taxon>Bacteria</taxon>
        <taxon>Pseudomonadati</taxon>
        <taxon>Planctomycetota</taxon>
        <taxon>Planctomycetia</taxon>
        <taxon>Gemmatales</taxon>
        <taxon>Gemmataceae</taxon>
    </lineage>
</organism>
<reference evidence="1" key="1">
    <citation type="submission" date="2021-05" db="EMBL/GenBank/DDBJ databases">
        <title>Complete genome sequence of the cellulolytic planctomycete Telmatocola sphagniphila SP2T and characterization of the first cellulase from planctomycetes.</title>
        <authorList>
            <person name="Rakitin A.L."/>
            <person name="Beletsky A.V."/>
            <person name="Naumoff D.G."/>
            <person name="Kulichevskaya I.S."/>
            <person name="Mardanov A.V."/>
            <person name="Ravin N.V."/>
            <person name="Dedysh S.N."/>
        </authorList>
    </citation>
    <scope>NUCLEOTIDE SEQUENCE</scope>
    <source>
        <strain evidence="1">SP2T</strain>
    </source>
</reference>